<dbReference type="InterPro" id="IPR050101">
    <property type="entry name" value="CinA"/>
</dbReference>
<dbReference type="InterPro" id="IPR036425">
    <property type="entry name" value="MoaB/Mog-like_dom_sf"/>
</dbReference>
<dbReference type="InterPro" id="IPR041424">
    <property type="entry name" value="CinA_KH"/>
</dbReference>
<evidence type="ECO:0000259" key="2">
    <source>
        <dbReference type="SMART" id="SM00852"/>
    </source>
</evidence>
<dbReference type="PANTHER" id="PTHR13939:SF0">
    <property type="entry name" value="NMN AMIDOHYDROLASE-LIKE PROTEIN YFAY"/>
    <property type="match status" value="1"/>
</dbReference>
<accession>A0A9X4MVW1</accession>
<dbReference type="NCBIfam" id="TIGR00199">
    <property type="entry name" value="PncC_domain"/>
    <property type="match status" value="1"/>
</dbReference>
<dbReference type="EMBL" id="JANCMU010000001">
    <property type="protein sequence ID" value="MDG4944989.1"/>
    <property type="molecule type" value="Genomic_DNA"/>
</dbReference>
<dbReference type="Pfam" id="PF00994">
    <property type="entry name" value="MoCF_biosynth"/>
    <property type="match status" value="1"/>
</dbReference>
<dbReference type="Gene3D" id="3.40.980.10">
    <property type="entry name" value="MoaB/Mog-like domain"/>
    <property type="match status" value="1"/>
</dbReference>
<dbReference type="RefSeq" id="WP_304419739.1">
    <property type="nucleotide sequence ID" value="NZ_JANCMU010000001.1"/>
</dbReference>
<dbReference type="PANTHER" id="PTHR13939">
    <property type="entry name" value="NICOTINAMIDE-NUCLEOTIDE AMIDOHYDROLASE PNCC"/>
    <property type="match status" value="1"/>
</dbReference>
<dbReference type="HAMAP" id="MF_00226_B">
    <property type="entry name" value="CinA_B"/>
    <property type="match status" value="1"/>
</dbReference>
<dbReference type="Pfam" id="PF18146">
    <property type="entry name" value="CinA_KH"/>
    <property type="match status" value="1"/>
</dbReference>
<dbReference type="InterPro" id="IPR008135">
    <property type="entry name" value="Competence-induced_CinA"/>
</dbReference>
<dbReference type="SMART" id="SM00852">
    <property type="entry name" value="MoCF_biosynth"/>
    <property type="match status" value="1"/>
</dbReference>
<dbReference type="AlphaFoldDB" id="A0A9X4MVW1"/>
<evidence type="ECO:0000313" key="3">
    <source>
        <dbReference type="EMBL" id="MDG4944989.1"/>
    </source>
</evidence>
<dbReference type="CDD" id="cd00885">
    <property type="entry name" value="cinA"/>
    <property type="match status" value="1"/>
</dbReference>
<dbReference type="PIRSF" id="PIRSF006728">
    <property type="entry name" value="CinA"/>
    <property type="match status" value="1"/>
</dbReference>
<organism evidence="3 4">
    <name type="scientific">Profundicola chukchiensis</name>
    <dbReference type="NCBI Taxonomy" id="2961959"/>
    <lineage>
        <taxon>Bacteria</taxon>
        <taxon>Pseudomonadati</taxon>
        <taxon>Bacteroidota</taxon>
        <taxon>Flavobacteriia</taxon>
        <taxon>Flavobacteriales</taxon>
        <taxon>Weeksellaceae</taxon>
        <taxon>Profundicola</taxon>
    </lineage>
</organism>
<dbReference type="InterPro" id="IPR001453">
    <property type="entry name" value="MoaB/Mog_dom"/>
</dbReference>
<protein>
    <recommendedName>
        <fullName evidence="1">CinA-like protein</fullName>
    </recommendedName>
</protein>
<sequence>MKKNTTAHVIIIGDEILYGHTMDTNSHFLAKEFSNISIDLIQISAIQDKREDIKDEIHSSKADIILTTGGLGPTRDDRTKYVLSEILNQPLEMHSQALRWTEEYFKNTLNRPMNALNKNQALVPVGTIPIRNKVGTAPGLWAEYGRKLLISLPGVPFEMKYLMKNEILPRLLKKYEPTFIEHEFVQTLNIPESELAEVLRNFEQQLPENITLAYLPRGNKIKLRLTGKGVVQNELQEQLSEYAELLISAIPEENFLSQDALTVERKVGELLLQNNKTISTAESFTSGKIAAALTSISGSSQYFKGGFIAYSPELKERLLNVSPELMKEKGVANADIALEMARGARETTKCDIGISSTGVAGPSNDQFGVEPGVAFVAISSKEKERVFEFNFPHLERKDFTLKMTEAALQKLYIFLRNLE</sequence>
<name>A0A9X4MVW1_9FLAO</name>
<feature type="domain" description="MoaB/Mog" evidence="2">
    <location>
        <begin position="8"/>
        <end position="174"/>
    </location>
</feature>
<dbReference type="InterPro" id="IPR036653">
    <property type="entry name" value="CinA-like_C"/>
</dbReference>
<evidence type="ECO:0000313" key="4">
    <source>
        <dbReference type="Proteomes" id="UP001152599"/>
    </source>
</evidence>
<dbReference type="NCBIfam" id="TIGR00200">
    <property type="entry name" value="cinA_nterm"/>
    <property type="match status" value="1"/>
</dbReference>
<gene>
    <name evidence="3" type="ORF">NMK71_01045</name>
</gene>
<dbReference type="SUPFAM" id="SSF142433">
    <property type="entry name" value="CinA-like"/>
    <property type="match status" value="1"/>
</dbReference>
<reference evidence="3" key="1">
    <citation type="submission" date="2022-07" db="EMBL/GenBank/DDBJ databases">
        <title>Description and genome-wide analysis of Profundicola chukchiensis gen. nov., sp. nov., marine bacteria isolated from bottom sediments of the Chukchi Sea.</title>
        <authorList>
            <person name="Romanenko L."/>
            <person name="Otstavnykh N."/>
            <person name="Kurilenko V."/>
            <person name="Eremeev V."/>
            <person name="Velansky P."/>
            <person name="Mikhailov V."/>
            <person name="Isaeva M."/>
        </authorList>
    </citation>
    <scope>NUCLEOTIDE SEQUENCE</scope>
    <source>
        <strain evidence="3">KMM 9713</strain>
    </source>
</reference>
<evidence type="ECO:0000256" key="1">
    <source>
        <dbReference type="HAMAP-Rule" id="MF_00226"/>
    </source>
</evidence>
<dbReference type="Gene3D" id="3.90.950.20">
    <property type="entry name" value="CinA-like"/>
    <property type="match status" value="1"/>
</dbReference>
<comment type="similarity">
    <text evidence="1">Belongs to the CinA family.</text>
</comment>
<dbReference type="Pfam" id="PF02464">
    <property type="entry name" value="CinA"/>
    <property type="match status" value="1"/>
</dbReference>
<comment type="caution">
    <text evidence="3">The sequence shown here is derived from an EMBL/GenBank/DDBJ whole genome shotgun (WGS) entry which is preliminary data.</text>
</comment>
<proteinExistence type="inferred from homology"/>
<keyword evidence="4" id="KW-1185">Reference proteome</keyword>
<dbReference type="SUPFAM" id="SSF53218">
    <property type="entry name" value="Molybdenum cofactor biosynthesis proteins"/>
    <property type="match status" value="1"/>
</dbReference>
<dbReference type="Proteomes" id="UP001152599">
    <property type="component" value="Unassembled WGS sequence"/>
</dbReference>
<dbReference type="InterPro" id="IPR008136">
    <property type="entry name" value="CinA_C"/>
</dbReference>